<dbReference type="PANTHER" id="PTHR14927:SF0">
    <property type="entry name" value="NUCLEOLAR PROTEIN 10"/>
    <property type="match status" value="1"/>
</dbReference>
<dbReference type="Proteomes" id="UP001142055">
    <property type="component" value="Chromosome 2"/>
</dbReference>
<dbReference type="Gene3D" id="2.130.10.10">
    <property type="entry name" value="YVTN repeat-like/Quinoprotein amine dehydrogenase"/>
    <property type="match status" value="1"/>
</dbReference>
<comment type="subcellular location">
    <subcellularLocation>
        <location evidence="1">Nucleus</location>
        <location evidence="1">Nucleolus</location>
    </subcellularLocation>
</comment>
<feature type="domain" description="NUC153" evidence="9">
    <location>
        <begin position="483"/>
        <end position="510"/>
    </location>
</feature>
<feature type="repeat" description="WD" evidence="7">
    <location>
        <begin position="172"/>
        <end position="204"/>
    </location>
</feature>
<name>A0A9Q0M4W1_BLOTA</name>
<dbReference type="Pfam" id="PF08159">
    <property type="entry name" value="NUC153"/>
    <property type="match status" value="1"/>
</dbReference>
<evidence type="ECO:0000259" key="10">
    <source>
        <dbReference type="Pfam" id="PF23097"/>
    </source>
</evidence>
<organism evidence="12 13">
    <name type="scientific">Blomia tropicalis</name>
    <name type="common">Mite</name>
    <dbReference type="NCBI Taxonomy" id="40697"/>
    <lineage>
        <taxon>Eukaryota</taxon>
        <taxon>Metazoa</taxon>
        <taxon>Ecdysozoa</taxon>
        <taxon>Arthropoda</taxon>
        <taxon>Chelicerata</taxon>
        <taxon>Arachnida</taxon>
        <taxon>Acari</taxon>
        <taxon>Acariformes</taxon>
        <taxon>Sarcoptiformes</taxon>
        <taxon>Astigmata</taxon>
        <taxon>Glycyphagoidea</taxon>
        <taxon>Echimyopodidae</taxon>
        <taxon>Blomia</taxon>
    </lineage>
</organism>
<dbReference type="InterPro" id="IPR012580">
    <property type="entry name" value="NUC153"/>
</dbReference>
<evidence type="ECO:0000256" key="5">
    <source>
        <dbReference type="ARBA" id="ARBA00022737"/>
    </source>
</evidence>
<dbReference type="OMA" id="GYFMDVR"/>
<dbReference type="FunFam" id="2.130.10.10:FF:000980">
    <property type="entry name" value="Nucleolar protein 10"/>
    <property type="match status" value="1"/>
</dbReference>
<dbReference type="Pfam" id="PF23097">
    <property type="entry name" value="NOL10_2nd"/>
    <property type="match status" value="1"/>
</dbReference>
<dbReference type="OrthoDB" id="273340at2759"/>
<dbReference type="InterPro" id="IPR040382">
    <property type="entry name" value="NOL10/Enp2"/>
</dbReference>
<dbReference type="Pfam" id="PF23098">
    <property type="entry name" value="Beta-prop_NOL10_N"/>
    <property type="match status" value="1"/>
</dbReference>
<dbReference type="InterPro" id="IPR036322">
    <property type="entry name" value="WD40_repeat_dom_sf"/>
</dbReference>
<feature type="compositionally biased region" description="Basic and acidic residues" evidence="8">
    <location>
        <begin position="656"/>
        <end position="677"/>
    </location>
</feature>
<dbReference type="InterPro" id="IPR056550">
    <property type="entry name" value="NOL10_2nd"/>
</dbReference>
<evidence type="ECO:0000259" key="9">
    <source>
        <dbReference type="Pfam" id="PF08159"/>
    </source>
</evidence>
<accession>A0A9Q0M4W1</accession>
<evidence type="ECO:0000256" key="1">
    <source>
        <dbReference type="ARBA" id="ARBA00004604"/>
    </source>
</evidence>
<keyword evidence="13" id="KW-1185">Reference proteome</keyword>
<evidence type="ECO:0000256" key="6">
    <source>
        <dbReference type="ARBA" id="ARBA00023242"/>
    </source>
</evidence>
<evidence type="ECO:0000256" key="3">
    <source>
        <dbReference type="ARBA" id="ARBA00015517"/>
    </source>
</evidence>
<comment type="caution">
    <text evidence="12">The sequence shown here is derived from an EMBL/GenBank/DDBJ whole genome shotgun (WGS) entry which is preliminary data.</text>
</comment>
<feature type="domain" description="Nucleolar protein 10-like second" evidence="10">
    <location>
        <begin position="372"/>
        <end position="419"/>
    </location>
</feature>
<evidence type="ECO:0000256" key="8">
    <source>
        <dbReference type="SAM" id="MobiDB-lite"/>
    </source>
</evidence>
<comment type="similarity">
    <text evidence="2">Belongs to the WD repeat NOL10/ENP2 family.</text>
</comment>
<dbReference type="PROSITE" id="PS50082">
    <property type="entry name" value="WD_REPEATS_2"/>
    <property type="match status" value="1"/>
</dbReference>
<evidence type="ECO:0000313" key="13">
    <source>
        <dbReference type="Proteomes" id="UP001142055"/>
    </source>
</evidence>
<dbReference type="InterPro" id="IPR015943">
    <property type="entry name" value="WD40/YVTN_repeat-like_dom_sf"/>
</dbReference>
<feature type="compositionally biased region" description="Acidic residues" evidence="8">
    <location>
        <begin position="539"/>
        <end position="578"/>
    </location>
</feature>
<keyword evidence="6" id="KW-0539">Nucleus</keyword>
<feature type="domain" description="Nucleolar protein 10-like N-terminal" evidence="11">
    <location>
        <begin position="1"/>
        <end position="368"/>
    </location>
</feature>
<dbReference type="GO" id="GO:0032040">
    <property type="term" value="C:small-subunit processome"/>
    <property type="evidence" value="ECO:0007669"/>
    <property type="project" value="TreeGrafter"/>
</dbReference>
<evidence type="ECO:0000256" key="4">
    <source>
        <dbReference type="ARBA" id="ARBA00022574"/>
    </source>
</evidence>
<dbReference type="GO" id="GO:0030686">
    <property type="term" value="C:90S preribosome"/>
    <property type="evidence" value="ECO:0007669"/>
    <property type="project" value="TreeGrafter"/>
</dbReference>
<dbReference type="InterPro" id="IPR056551">
    <property type="entry name" value="Beta-prop_NOL10_N"/>
</dbReference>
<evidence type="ECO:0000313" key="12">
    <source>
        <dbReference type="EMBL" id="KAJ6219286.1"/>
    </source>
</evidence>
<gene>
    <name evidence="12" type="ORF">RDWZM_005098</name>
</gene>
<evidence type="ECO:0000259" key="11">
    <source>
        <dbReference type="Pfam" id="PF23098"/>
    </source>
</evidence>
<sequence>MQVTEVNDIKTYNLSHGKTIPEWLSDRKKRLLLKKDVDLRRRIQLIQDFEMPTVSNTVNISRDGQYIIATGIYKPRVRCYDVDQLAMKFERCLDAEVIKCIVLSDDYSKLLFLESERYVELHSQFGHYYKTRIPKFGRDMEYNYQTCDAYFVGSGSEIYRLNLEVGTFLKPFETETTSLTSIALNPVHNLMVVGSQEGYIEAWDPRIRDRVGRLDCAHDVIRTESTINDRRIPSVSTISFRDGLSMGIGTSTGQILLYDIRTNKPYLTKDHMYGLPIKTIAYLDGPLELIASLDSKIIKLWNRNTGSPYTAIQSDRDLNMITSYPNSGMFFVANESEKILSYYIPSIGPAPKWCSFLDRITEELEESNENTIYDDYKFITEQELEEIGLVDLIGTPLLRAYMHGYFMDMRLYRKARDASNPFAYEEYKKKKIKEKLDSQHTDRVQIVEKLPKVNRTLAERLIHEENQDASKKSKKYKANPMKDDRFSAMFKNPDFQIDELSEEFRLLNPVLSRMSKPVSIDSEKPIYANVFEDDRQDLSSDDDVDDIVADNEVDSEISDEGESNDDDDDDDDGEEEMNIPEPPKKIKKPIETQIMKTKMFKVQEVGTKSAKVERQTFEQRLRNEGSQNGGKGREESRLLHGGIGGNRVMTFTAKPSSRDCEKEQRNQTIKDRMVEHIKERKMVARKATGFRFTKKSLK</sequence>
<dbReference type="GO" id="GO:0000462">
    <property type="term" value="P:maturation of SSU-rRNA from tricistronic rRNA transcript (SSU-rRNA, 5.8S rRNA, LSU-rRNA)"/>
    <property type="evidence" value="ECO:0007669"/>
    <property type="project" value="TreeGrafter"/>
</dbReference>
<evidence type="ECO:0000256" key="7">
    <source>
        <dbReference type="PROSITE-ProRule" id="PRU00221"/>
    </source>
</evidence>
<dbReference type="EMBL" id="JAPWDV010000002">
    <property type="protein sequence ID" value="KAJ6219286.1"/>
    <property type="molecule type" value="Genomic_DNA"/>
</dbReference>
<keyword evidence="4 7" id="KW-0853">WD repeat</keyword>
<proteinExistence type="inferred from homology"/>
<dbReference type="PANTHER" id="PTHR14927">
    <property type="entry name" value="NUCLEOLAR PROTEIN 10"/>
    <property type="match status" value="1"/>
</dbReference>
<feature type="compositionally biased region" description="Basic and acidic residues" evidence="8">
    <location>
        <begin position="610"/>
        <end position="623"/>
    </location>
</feature>
<dbReference type="InterPro" id="IPR001680">
    <property type="entry name" value="WD40_rpt"/>
</dbReference>
<feature type="region of interest" description="Disordered" evidence="8">
    <location>
        <begin position="532"/>
        <end position="591"/>
    </location>
</feature>
<protein>
    <recommendedName>
        <fullName evidence="3">Nucleolar protein 10</fullName>
    </recommendedName>
</protein>
<dbReference type="SUPFAM" id="SSF50978">
    <property type="entry name" value="WD40 repeat-like"/>
    <property type="match status" value="1"/>
</dbReference>
<reference evidence="12" key="1">
    <citation type="submission" date="2022-12" db="EMBL/GenBank/DDBJ databases">
        <title>Genome assemblies of Blomia tropicalis.</title>
        <authorList>
            <person name="Cui Y."/>
        </authorList>
    </citation>
    <scope>NUCLEOTIDE SEQUENCE</scope>
    <source>
        <tissue evidence="12">Adult mites</tissue>
    </source>
</reference>
<keyword evidence="5" id="KW-0677">Repeat</keyword>
<dbReference type="AlphaFoldDB" id="A0A9Q0M4W1"/>
<evidence type="ECO:0000256" key="2">
    <source>
        <dbReference type="ARBA" id="ARBA00005264"/>
    </source>
</evidence>
<feature type="region of interest" description="Disordered" evidence="8">
    <location>
        <begin position="604"/>
        <end position="677"/>
    </location>
</feature>